<dbReference type="InterPro" id="IPR057207">
    <property type="entry name" value="FBXL15_LRR"/>
</dbReference>
<dbReference type="EMBL" id="CM007893">
    <property type="protein sequence ID" value="OTG28304.1"/>
    <property type="molecule type" value="Genomic_DNA"/>
</dbReference>
<dbReference type="InterPro" id="IPR036047">
    <property type="entry name" value="F-box-like_dom_sf"/>
</dbReference>
<dbReference type="Gene3D" id="3.80.10.10">
    <property type="entry name" value="Ribonuclease Inhibitor"/>
    <property type="match status" value="1"/>
</dbReference>
<feature type="domain" description="F-box" evidence="1">
    <location>
        <begin position="24"/>
        <end position="56"/>
    </location>
</feature>
<dbReference type="SUPFAM" id="SSF81383">
    <property type="entry name" value="F-box domain"/>
    <property type="match status" value="1"/>
</dbReference>
<proteinExistence type="predicted"/>
<feature type="domain" description="F-box/LRR-repeat protein 15-like leucin rich repeat" evidence="2">
    <location>
        <begin position="130"/>
        <end position="251"/>
    </location>
</feature>
<evidence type="ECO:0000259" key="1">
    <source>
        <dbReference type="Pfam" id="PF00646"/>
    </source>
</evidence>
<dbReference type="InterPro" id="IPR032675">
    <property type="entry name" value="LRR_dom_sf"/>
</dbReference>
<name>A0A251UYU4_HELAN</name>
<sequence length="261" mass="28476">MQGGKLMEFGGGRRVKREWQEILPELLMKIVSSLDDRTVIVAAGVCSGWRNAICTQLTHISLSWYRNNMNNLVHSLVPKFTNLRGLTLQPLLDAKSVETIANNCHDLEDLDLSKNYRLGDGSLYTLARGCPNLTKLNISGCSAFSENGIEFVSSYCRKLKILNLFGCYKAATNKALKAIGDNCRQLESINLGGCYNVGDAGVMSLVYGCPHLNAIDLSGTGCFFTTGESVMALSNNCLHLRSLGPLRVCFSTASCQSPHLV</sequence>
<organism evidence="3 4">
    <name type="scientific">Helianthus annuus</name>
    <name type="common">Common sunflower</name>
    <dbReference type="NCBI Taxonomy" id="4232"/>
    <lineage>
        <taxon>Eukaryota</taxon>
        <taxon>Viridiplantae</taxon>
        <taxon>Streptophyta</taxon>
        <taxon>Embryophyta</taxon>
        <taxon>Tracheophyta</taxon>
        <taxon>Spermatophyta</taxon>
        <taxon>Magnoliopsida</taxon>
        <taxon>eudicotyledons</taxon>
        <taxon>Gunneridae</taxon>
        <taxon>Pentapetalae</taxon>
        <taxon>asterids</taxon>
        <taxon>campanulids</taxon>
        <taxon>Asterales</taxon>
        <taxon>Asteraceae</taxon>
        <taxon>Asteroideae</taxon>
        <taxon>Heliantheae alliance</taxon>
        <taxon>Heliantheae</taxon>
        <taxon>Helianthus</taxon>
    </lineage>
</organism>
<evidence type="ECO:0000313" key="3">
    <source>
        <dbReference type="EMBL" id="OTG28304.1"/>
    </source>
</evidence>
<evidence type="ECO:0000313" key="4">
    <source>
        <dbReference type="Proteomes" id="UP000215914"/>
    </source>
</evidence>
<gene>
    <name evidence="3" type="ORF">HannXRQ_Chr04g0109731</name>
</gene>
<dbReference type="PANTHER" id="PTHR13318">
    <property type="entry name" value="PARTNER OF PAIRED, ISOFORM B-RELATED"/>
    <property type="match status" value="1"/>
</dbReference>
<dbReference type="OrthoDB" id="1722331at2759"/>
<dbReference type="GO" id="GO:0019005">
    <property type="term" value="C:SCF ubiquitin ligase complex"/>
    <property type="evidence" value="ECO:0000318"/>
    <property type="project" value="GO_Central"/>
</dbReference>
<dbReference type="SUPFAM" id="SSF52047">
    <property type="entry name" value="RNI-like"/>
    <property type="match status" value="1"/>
</dbReference>
<accession>A0A251UYU4</accession>
<protein>
    <submittedName>
        <fullName evidence="3">Putative F-box domain, Leucine-rich repeat domain, L domain-like protein</fullName>
    </submittedName>
</protein>
<dbReference type="InterPro" id="IPR006553">
    <property type="entry name" value="Leu-rich_rpt_Cys-con_subtyp"/>
</dbReference>
<dbReference type="Proteomes" id="UP000215914">
    <property type="component" value="Chromosome 4"/>
</dbReference>
<keyword evidence="4" id="KW-1185">Reference proteome</keyword>
<dbReference type="GO" id="GO:0031146">
    <property type="term" value="P:SCF-dependent proteasomal ubiquitin-dependent protein catabolic process"/>
    <property type="evidence" value="ECO:0000318"/>
    <property type="project" value="GO_Central"/>
</dbReference>
<dbReference type="Pfam" id="PF00646">
    <property type="entry name" value="F-box"/>
    <property type="match status" value="1"/>
</dbReference>
<reference evidence="4" key="1">
    <citation type="journal article" date="2017" name="Nature">
        <title>The sunflower genome provides insights into oil metabolism, flowering and Asterid evolution.</title>
        <authorList>
            <person name="Badouin H."/>
            <person name="Gouzy J."/>
            <person name="Grassa C.J."/>
            <person name="Murat F."/>
            <person name="Staton S.E."/>
            <person name="Cottret L."/>
            <person name="Lelandais-Briere C."/>
            <person name="Owens G.L."/>
            <person name="Carrere S."/>
            <person name="Mayjonade B."/>
            <person name="Legrand L."/>
            <person name="Gill N."/>
            <person name="Kane N.C."/>
            <person name="Bowers J.E."/>
            <person name="Hubner S."/>
            <person name="Bellec A."/>
            <person name="Berard A."/>
            <person name="Berges H."/>
            <person name="Blanchet N."/>
            <person name="Boniface M.C."/>
            <person name="Brunel D."/>
            <person name="Catrice O."/>
            <person name="Chaidir N."/>
            <person name="Claudel C."/>
            <person name="Donnadieu C."/>
            <person name="Faraut T."/>
            <person name="Fievet G."/>
            <person name="Helmstetter N."/>
            <person name="King M."/>
            <person name="Knapp S.J."/>
            <person name="Lai Z."/>
            <person name="Le Paslier M.C."/>
            <person name="Lippi Y."/>
            <person name="Lorenzon L."/>
            <person name="Mandel J.R."/>
            <person name="Marage G."/>
            <person name="Marchand G."/>
            <person name="Marquand E."/>
            <person name="Bret-Mestries E."/>
            <person name="Morien E."/>
            <person name="Nambeesan S."/>
            <person name="Nguyen T."/>
            <person name="Pegot-Espagnet P."/>
            <person name="Pouilly N."/>
            <person name="Raftis F."/>
            <person name="Sallet E."/>
            <person name="Schiex T."/>
            <person name="Thomas J."/>
            <person name="Vandecasteele C."/>
            <person name="Vares D."/>
            <person name="Vear F."/>
            <person name="Vautrin S."/>
            <person name="Crespi M."/>
            <person name="Mangin B."/>
            <person name="Burke J.M."/>
            <person name="Salse J."/>
            <person name="Munos S."/>
            <person name="Vincourt P."/>
            <person name="Rieseberg L.H."/>
            <person name="Langlade N.B."/>
        </authorList>
    </citation>
    <scope>NUCLEOTIDE SEQUENCE [LARGE SCALE GENOMIC DNA]</scope>
    <source>
        <strain evidence="4">cv. SF193</strain>
    </source>
</reference>
<dbReference type="AlphaFoldDB" id="A0A251UYU4"/>
<dbReference type="InterPro" id="IPR001810">
    <property type="entry name" value="F-box_dom"/>
</dbReference>
<dbReference type="InParanoid" id="A0A251UYU4"/>
<dbReference type="PANTHER" id="PTHR13318:SF264">
    <property type="entry name" value="F-BOX DOMAIN, LEUCINE-RICH REPEAT DOMAIN, L DOMAIN-LIKE PROTEIN-RELATED"/>
    <property type="match status" value="1"/>
</dbReference>
<dbReference type="SMART" id="SM00367">
    <property type="entry name" value="LRR_CC"/>
    <property type="match status" value="6"/>
</dbReference>
<evidence type="ECO:0000259" key="2">
    <source>
        <dbReference type="Pfam" id="PF25372"/>
    </source>
</evidence>
<dbReference type="Pfam" id="PF25372">
    <property type="entry name" value="DUF7885"/>
    <property type="match status" value="1"/>
</dbReference>